<protein>
    <recommendedName>
        <fullName evidence="8">Galactose oxidase</fullName>
    </recommendedName>
</protein>
<keyword evidence="1" id="KW-0880">Kelch repeat</keyword>
<dbReference type="Gene3D" id="2.120.10.80">
    <property type="entry name" value="Kelch-type beta propeller"/>
    <property type="match status" value="2"/>
</dbReference>
<feature type="chain" id="PRO_5034263121" description="Galactose oxidase" evidence="5">
    <location>
        <begin position="20"/>
        <end position="520"/>
    </location>
</feature>
<reference evidence="6" key="1">
    <citation type="submission" date="2020-12" db="EMBL/GenBank/DDBJ databases">
        <title>Metabolic potential, ecology and presence of endohyphal bacteria is reflected in genomic diversity of Mucoromycotina.</title>
        <authorList>
            <person name="Muszewska A."/>
            <person name="Okrasinska A."/>
            <person name="Steczkiewicz K."/>
            <person name="Drgas O."/>
            <person name="Orlowska M."/>
            <person name="Perlinska-Lenart U."/>
            <person name="Aleksandrzak-Piekarczyk T."/>
            <person name="Szatraj K."/>
            <person name="Zielenkiewicz U."/>
            <person name="Pilsyk S."/>
            <person name="Malc E."/>
            <person name="Mieczkowski P."/>
            <person name="Kruszewska J.S."/>
            <person name="Biernat P."/>
            <person name="Pawlowska J."/>
        </authorList>
    </citation>
    <scope>NUCLEOTIDE SEQUENCE</scope>
    <source>
        <strain evidence="6">WA0000017839</strain>
    </source>
</reference>
<evidence type="ECO:0000313" key="6">
    <source>
        <dbReference type="EMBL" id="KAG2213478.1"/>
    </source>
</evidence>
<dbReference type="PANTHER" id="PTHR46093:SF3">
    <property type="entry name" value="ACYL-COA-BINDING DOMAIN-CONTAINING PROTEIN 4"/>
    <property type="match status" value="1"/>
</dbReference>
<keyword evidence="2" id="KW-0677">Repeat</keyword>
<feature type="transmembrane region" description="Helical" evidence="4">
    <location>
        <begin position="424"/>
        <end position="449"/>
    </location>
</feature>
<comment type="caution">
    <text evidence="6">The sequence shown here is derived from an EMBL/GenBank/DDBJ whole genome shotgun (WGS) entry which is preliminary data.</text>
</comment>
<accession>A0A8H7RPK6</accession>
<gene>
    <name evidence="6" type="ORF">INT47_009152</name>
</gene>
<evidence type="ECO:0000256" key="4">
    <source>
        <dbReference type="SAM" id="Phobius"/>
    </source>
</evidence>
<keyword evidence="5" id="KW-0732">Signal</keyword>
<keyword evidence="7" id="KW-1185">Reference proteome</keyword>
<keyword evidence="4" id="KW-0812">Transmembrane</keyword>
<evidence type="ECO:0000313" key="7">
    <source>
        <dbReference type="Proteomes" id="UP000603453"/>
    </source>
</evidence>
<keyword evidence="4" id="KW-1133">Transmembrane helix</keyword>
<feature type="compositionally biased region" description="Polar residues" evidence="3">
    <location>
        <begin position="485"/>
        <end position="503"/>
    </location>
</feature>
<dbReference type="Proteomes" id="UP000603453">
    <property type="component" value="Unassembled WGS sequence"/>
</dbReference>
<proteinExistence type="predicted"/>
<dbReference type="SUPFAM" id="SSF117281">
    <property type="entry name" value="Kelch motif"/>
    <property type="match status" value="1"/>
</dbReference>
<evidence type="ECO:0008006" key="8">
    <source>
        <dbReference type="Google" id="ProtNLM"/>
    </source>
</evidence>
<feature type="compositionally biased region" description="Basic and acidic residues" evidence="3">
    <location>
        <begin position="461"/>
        <end position="482"/>
    </location>
</feature>
<dbReference type="InterPro" id="IPR015915">
    <property type="entry name" value="Kelch-typ_b-propeller"/>
</dbReference>
<dbReference type="AlphaFoldDB" id="A0A8H7RPK6"/>
<evidence type="ECO:0000256" key="3">
    <source>
        <dbReference type="SAM" id="MobiDB-lite"/>
    </source>
</evidence>
<dbReference type="EMBL" id="JAEPRD010000003">
    <property type="protein sequence ID" value="KAG2213478.1"/>
    <property type="molecule type" value="Genomic_DNA"/>
</dbReference>
<keyword evidence="4" id="KW-0472">Membrane</keyword>
<evidence type="ECO:0000256" key="1">
    <source>
        <dbReference type="ARBA" id="ARBA00022441"/>
    </source>
</evidence>
<name>A0A8H7RPK6_9FUNG</name>
<organism evidence="6 7">
    <name type="scientific">Mucor saturninus</name>
    <dbReference type="NCBI Taxonomy" id="64648"/>
    <lineage>
        <taxon>Eukaryota</taxon>
        <taxon>Fungi</taxon>
        <taxon>Fungi incertae sedis</taxon>
        <taxon>Mucoromycota</taxon>
        <taxon>Mucoromycotina</taxon>
        <taxon>Mucoromycetes</taxon>
        <taxon>Mucorales</taxon>
        <taxon>Mucorineae</taxon>
        <taxon>Mucoraceae</taxon>
        <taxon>Mucor</taxon>
    </lineage>
</organism>
<evidence type="ECO:0000256" key="5">
    <source>
        <dbReference type="SAM" id="SignalP"/>
    </source>
</evidence>
<sequence>MRNTLIIHVLLSFVLLVKAVLIPPRFGSSCAYTFQKIYCYGGKPNDIQYSNDIYVLDLQNISAGPVFNLKEKWDLITVNASIGVPSDEYRYASQFVLLPDGSLFFDGGYNEKNPLVARNATYDPQRNKWISYPGPGYNDVLNGGYRQIYSAAAAYVPDTNSIIFCGGRQLNAVLDYTYKSPKVLGNLTYETSSRQNSTKTLVESVYGYYNVTELNLDTRIWTIRKSNPLAVNGSPIIMSDWTATYHPGTKSIIYLGGLESSQYDLKGSPRSLGEVFSYDTQNSSWSLHPTNGNNRPTARLGHSATMLSTGNNILMYGGVQKPSYRGGDGELVSDYVYNLDLKNFTWLSYKNPTGSIGPRAFHSAVLVNGTNLFIMFGKEKGYLLSRLIAANDIMVLNVTSMSFLDTLSRYPSPVTAAFVSKTTVGGLSSGAISGIVVGSIVMIGIFGAVARYFKKRKEKGEETTQLRNNWDRRDGEHRESPRSGRGSTDMNNTRGLPNEEASQSLYNYSPTLVEATLIRN</sequence>
<feature type="signal peptide" evidence="5">
    <location>
        <begin position="1"/>
        <end position="19"/>
    </location>
</feature>
<dbReference type="Pfam" id="PF24681">
    <property type="entry name" value="Kelch_KLHDC2_KLHL20_DRC7"/>
    <property type="match status" value="1"/>
</dbReference>
<dbReference type="PANTHER" id="PTHR46093">
    <property type="entry name" value="ACYL-COA-BINDING DOMAIN-CONTAINING PROTEIN 5"/>
    <property type="match status" value="1"/>
</dbReference>
<feature type="region of interest" description="Disordered" evidence="3">
    <location>
        <begin position="461"/>
        <end position="503"/>
    </location>
</feature>
<evidence type="ECO:0000256" key="2">
    <source>
        <dbReference type="ARBA" id="ARBA00022737"/>
    </source>
</evidence>
<dbReference type="OrthoDB" id="10251809at2759"/>